<gene>
    <name evidence="2" type="ORF">BN2156_04356</name>
</gene>
<keyword evidence="1" id="KW-0732">Signal</keyword>
<accession>A0A0H5RUK4</accession>
<dbReference type="EMBL" id="CWKH01000002">
    <property type="protein sequence ID" value="CRZ17471.1"/>
    <property type="molecule type" value="Genomic_DNA"/>
</dbReference>
<evidence type="ECO:0000313" key="2">
    <source>
        <dbReference type="EMBL" id="CRZ17471.1"/>
    </source>
</evidence>
<name>A0A0H5RUK4_9MYCO</name>
<evidence type="ECO:0000256" key="1">
    <source>
        <dbReference type="SAM" id="SignalP"/>
    </source>
</evidence>
<sequence precursor="true">MKKFGFAIVAASGLSAAVLGLAAPALAAEPAHVAAPSSVTFSTGVDRLDWLDQLHPKPMVPKVDTTVRHSGNR</sequence>
<organism evidence="2 3">
    <name type="scientific">Mycolicibacterium neworleansense</name>
    <dbReference type="NCBI Taxonomy" id="146018"/>
    <lineage>
        <taxon>Bacteria</taxon>
        <taxon>Bacillati</taxon>
        <taxon>Actinomycetota</taxon>
        <taxon>Actinomycetes</taxon>
        <taxon>Mycobacteriales</taxon>
        <taxon>Mycobacteriaceae</taxon>
        <taxon>Mycolicibacterium</taxon>
    </lineage>
</organism>
<reference evidence="3" key="1">
    <citation type="submission" date="2015-07" db="EMBL/GenBank/DDBJ databases">
        <authorList>
            <person name="Urmite Genomes"/>
        </authorList>
    </citation>
    <scope>NUCLEOTIDE SEQUENCE [LARGE SCALE GENOMIC DNA]</scope>
    <source>
        <strain evidence="3">type strain: ATCC 49404</strain>
    </source>
</reference>
<dbReference type="Proteomes" id="UP000199147">
    <property type="component" value="Unassembled WGS sequence"/>
</dbReference>
<dbReference type="RefSeq" id="WP_090516969.1">
    <property type="nucleotide sequence ID" value="NZ_CWKH01000002.1"/>
</dbReference>
<evidence type="ECO:0000313" key="3">
    <source>
        <dbReference type="Proteomes" id="UP000199147"/>
    </source>
</evidence>
<proteinExistence type="predicted"/>
<dbReference type="OrthoDB" id="4750320at2"/>
<feature type="chain" id="PRO_5005224227" evidence="1">
    <location>
        <begin position="28"/>
        <end position="73"/>
    </location>
</feature>
<feature type="signal peptide" evidence="1">
    <location>
        <begin position="1"/>
        <end position="27"/>
    </location>
</feature>
<protein>
    <submittedName>
        <fullName evidence="2">Uncharacterized protein</fullName>
    </submittedName>
</protein>
<dbReference type="AlphaFoldDB" id="A0A0H5RUK4"/>
<keyword evidence="3" id="KW-1185">Reference proteome</keyword>